<gene>
    <name evidence="1" type="ORF">LGH74_22845</name>
</gene>
<evidence type="ECO:0000313" key="2">
    <source>
        <dbReference type="Proteomes" id="UP001165296"/>
    </source>
</evidence>
<accession>A0ABS8AYE6</accession>
<sequence>MLAYAKAKLELLTYHDAQTGRRTGNLTTSATNDTAELLSLNAFITAMTPVVPTLLPGKNRDKQVNELRTSTDRRDTLLARQGQVGPEVLIEAEAESGLVDIQVPFIENLITQITAHRATLTS</sequence>
<comment type="caution">
    <text evidence="1">The sequence shown here is derived from an EMBL/GenBank/DDBJ whole genome shotgun (WGS) entry which is preliminary data.</text>
</comment>
<reference evidence="1" key="1">
    <citation type="submission" date="2021-10" db="EMBL/GenBank/DDBJ databases">
        <authorList>
            <person name="Dean J.D."/>
            <person name="Kim M.K."/>
            <person name="Newey C.N."/>
            <person name="Stoker T.S."/>
            <person name="Thompson D.W."/>
            <person name="Grose J.H."/>
        </authorList>
    </citation>
    <scope>NUCLEOTIDE SEQUENCE</scope>
    <source>
        <strain evidence="1">BT178</strain>
    </source>
</reference>
<evidence type="ECO:0000313" key="1">
    <source>
        <dbReference type="EMBL" id="MCB2410844.1"/>
    </source>
</evidence>
<dbReference type="RefSeq" id="WP_226180134.1">
    <property type="nucleotide sequence ID" value="NZ_JAJADR010000012.1"/>
</dbReference>
<keyword evidence="2" id="KW-1185">Reference proteome</keyword>
<dbReference type="EMBL" id="JAJADR010000012">
    <property type="protein sequence ID" value="MCB2410844.1"/>
    <property type="molecule type" value="Genomic_DNA"/>
</dbReference>
<name>A0ABS8AYE6_9BACT</name>
<protein>
    <submittedName>
        <fullName evidence="1">Uncharacterized protein</fullName>
    </submittedName>
</protein>
<proteinExistence type="predicted"/>
<dbReference type="Proteomes" id="UP001165296">
    <property type="component" value="Unassembled WGS sequence"/>
</dbReference>
<organism evidence="1 2">
    <name type="scientific">Hymenobacter lucidus</name>
    <dbReference type="NCBI Taxonomy" id="2880930"/>
    <lineage>
        <taxon>Bacteria</taxon>
        <taxon>Pseudomonadati</taxon>
        <taxon>Bacteroidota</taxon>
        <taxon>Cytophagia</taxon>
        <taxon>Cytophagales</taxon>
        <taxon>Hymenobacteraceae</taxon>
        <taxon>Hymenobacter</taxon>
    </lineage>
</organism>